<gene>
    <name evidence="2" type="ORF">DYB26_014745</name>
</gene>
<feature type="region of interest" description="Disordered" evidence="1">
    <location>
        <begin position="32"/>
        <end position="86"/>
    </location>
</feature>
<protein>
    <submittedName>
        <fullName evidence="2">Uncharacterized protein</fullName>
    </submittedName>
</protein>
<evidence type="ECO:0000313" key="3">
    <source>
        <dbReference type="Proteomes" id="UP000286510"/>
    </source>
</evidence>
<dbReference type="AlphaFoldDB" id="A0A3R7B4P6"/>
<accession>A0A3R7B4P6</accession>
<feature type="compositionally biased region" description="Low complexity" evidence="1">
    <location>
        <begin position="32"/>
        <end position="47"/>
    </location>
</feature>
<proteinExistence type="predicted"/>
<reference evidence="2 3" key="1">
    <citation type="submission" date="2018-08" db="EMBL/GenBank/DDBJ databases">
        <title>Aphanomyces genome sequencing and annotation.</title>
        <authorList>
            <person name="Minardi D."/>
            <person name="Oidtmann B."/>
            <person name="Van Der Giezen M."/>
            <person name="Studholme D.J."/>
        </authorList>
    </citation>
    <scope>NUCLEOTIDE SEQUENCE [LARGE SCALE GENOMIC DNA]</scope>
    <source>
        <strain evidence="2 3">FDL457</strain>
    </source>
</reference>
<feature type="compositionally biased region" description="Basic and acidic residues" evidence="1">
    <location>
        <begin position="61"/>
        <end position="86"/>
    </location>
</feature>
<evidence type="ECO:0000313" key="2">
    <source>
        <dbReference type="EMBL" id="RHZ27777.1"/>
    </source>
</evidence>
<sequence length="86" mass="9397">RGVIETYFKREIVRVKAVLEYADMASRNANASLNQAAPAAVPSTASTGTKPTSGTNDAEDDLFRKMEKEFKSELGIEDHDQHGKKG</sequence>
<dbReference type="Proteomes" id="UP000286510">
    <property type="component" value="Unassembled WGS sequence"/>
</dbReference>
<organism evidence="2 3">
    <name type="scientific">Aphanomyces astaci</name>
    <name type="common">Crayfish plague agent</name>
    <dbReference type="NCBI Taxonomy" id="112090"/>
    <lineage>
        <taxon>Eukaryota</taxon>
        <taxon>Sar</taxon>
        <taxon>Stramenopiles</taxon>
        <taxon>Oomycota</taxon>
        <taxon>Saprolegniomycetes</taxon>
        <taxon>Saprolegniales</taxon>
        <taxon>Verrucalvaceae</taxon>
        <taxon>Aphanomyces</taxon>
    </lineage>
</organism>
<name>A0A3R7B4P6_APHAT</name>
<evidence type="ECO:0000256" key="1">
    <source>
        <dbReference type="SAM" id="MobiDB-lite"/>
    </source>
</evidence>
<feature type="non-terminal residue" evidence="2">
    <location>
        <position position="1"/>
    </location>
</feature>
<dbReference type="EMBL" id="QUTF01011607">
    <property type="protein sequence ID" value="RHZ27777.1"/>
    <property type="molecule type" value="Genomic_DNA"/>
</dbReference>
<comment type="caution">
    <text evidence="2">The sequence shown here is derived from an EMBL/GenBank/DDBJ whole genome shotgun (WGS) entry which is preliminary data.</text>
</comment>